<comment type="caution">
    <text evidence="4">The sequence shown here is derived from an EMBL/GenBank/DDBJ whole genome shotgun (WGS) entry which is preliminary data.</text>
</comment>
<dbReference type="InterPro" id="IPR038592">
    <property type="entry name" value="CheD-like_sf"/>
</dbReference>
<comment type="similarity">
    <text evidence="3">Belongs to the CheD family.</text>
</comment>
<evidence type="ECO:0000256" key="1">
    <source>
        <dbReference type="ARBA" id="ARBA00022500"/>
    </source>
</evidence>
<dbReference type="SUPFAM" id="SSF64438">
    <property type="entry name" value="CNF1/YfiH-like putative cysteine hydrolases"/>
    <property type="match status" value="1"/>
</dbReference>
<keyword evidence="5" id="KW-1185">Reference proteome</keyword>
<organism evidence="4 5">
    <name type="scientific">Methylomonas koyamae</name>
    <dbReference type="NCBI Taxonomy" id="702114"/>
    <lineage>
        <taxon>Bacteria</taxon>
        <taxon>Pseudomonadati</taxon>
        <taxon>Pseudomonadota</taxon>
        <taxon>Gammaproteobacteria</taxon>
        <taxon>Methylococcales</taxon>
        <taxon>Methylococcaceae</taxon>
        <taxon>Methylomonas</taxon>
    </lineage>
</organism>
<dbReference type="RefSeq" id="WP_064025676.1">
    <property type="nucleotide sequence ID" value="NZ_LUUK01000053.1"/>
</dbReference>
<dbReference type="CDD" id="cd16352">
    <property type="entry name" value="CheD"/>
    <property type="match status" value="1"/>
</dbReference>
<dbReference type="PANTHER" id="PTHR35147">
    <property type="entry name" value="CHEMORECEPTOR GLUTAMINE DEAMIDASE CHED-RELATED"/>
    <property type="match status" value="1"/>
</dbReference>
<dbReference type="Pfam" id="PF03975">
    <property type="entry name" value="CheD"/>
    <property type="match status" value="1"/>
</dbReference>
<keyword evidence="1 3" id="KW-0145">Chemotaxis</keyword>
<dbReference type="HAMAP" id="MF_01440">
    <property type="entry name" value="CheD"/>
    <property type="match status" value="1"/>
</dbReference>
<proteinExistence type="inferred from homology"/>
<evidence type="ECO:0000313" key="5">
    <source>
        <dbReference type="Proteomes" id="UP000077628"/>
    </source>
</evidence>
<dbReference type="AlphaFoldDB" id="A0A177P379"/>
<dbReference type="OrthoDB" id="9807202at2"/>
<gene>
    <name evidence="3" type="primary">cheD</name>
    <name evidence="4" type="ORF">A1355_21185</name>
</gene>
<name>A0A177P379_9GAMM</name>
<dbReference type="PANTHER" id="PTHR35147:SF3">
    <property type="entry name" value="CHEMORECEPTOR GLUTAMINE DEAMIDASE CHED 1-RELATED"/>
    <property type="match status" value="1"/>
</dbReference>
<evidence type="ECO:0000256" key="2">
    <source>
        <dbReference type="ARBA" id="ARBA00022801"/>
    </source>
</evidence>
<accession>A0A177P379</accession>
<dbReference type="Proteomes" id="UP000077628">
    <property type="component" value="Unassembled WGS sequence"/>
</dbReference>
<reference evidence="5" key="1">
    <citation type="submission" date="2016-03" db="EMBL/GenBank/DDBJ databases">
        <authorList>
            <person name="Heylen K."/>
            <person name="De Vos P."/>
            <person name="Vekeman B."/>
        </authorList>
    </citation>
    <scope>NUCLEOTIDE SEQUENCE [LARGE SCALE GENOMIC DNA]</scope>
    <source>
        <strain evidence="5">R-45383</strain>
    </source>
</reference>
<keyword evidence="2 3" id="KW-0378">Hydrolase</keyword>
<dbReference type="GO" id="GO:0006935">
    <property type="term" value="P:chemotaxis"/>
    <property type="evidence" value="ECO:0007669"/>
    <property type="project" value="UniProtKB-UniRule"/>
</dbReference>
<dbReference type="STRING" id="702114.A1355_21185"/>
<comment type="catalytic activity">
    <reaction evidence="3">
        <text>L-glutaminyl-[protein] + H2O = L-glutamyl-[protein] + NH4(+)</text>
        <dbReference type="Rhea" id="RHEA:16441"/>
        <dbReference type="Rhea" id="RHEA-COMP:10207"/>
        <dbReference type="Rhea" id="RHEA-COMP:10208"/>
        <dbReference type="ChEBI" id="CHEBI:15377"/>
        <dbReference type="ChEBI" id="CHEBI:28938"/>
        <dbReference type="ChEBI" id="CHEBI:29973"/>
        <dbReference type="ChEBI" id="CHEBI:30011"/>
        <dbReference type="EC" id="3.5.1.44"/>
    </reaction>
</comment>
<evidence type="ECO:0000256" key="3">
    <source>
        <dbReference type="HAMAP-Rule" id="MF_01440"/>
    </source>
</evidence>
<dbReference type="EC" id="3.5.1.44" evidence="3"/>
<dbReference type="InterPro" id="IPR005659">
    <property type="entry name" value="Chemorcpt_Glu_NH3ase_CheD"/>
</dbReference>
<dbReference type="InterPro" id="IPR011324">
    <property type="entry name" value="Cytotoxic_necrot_fac-like_cat"/>
</dbReference>
<dbReference type="Gene3D" id="3.30.1330.200">
    <property type="match status" value="1"/>
</dbReference>
<dbReference type="GO" id="GO:0050568">
    <property type="term" value="F:protein-glutamine glutaminase activity"/>
    <property type="evidence" value="ECO:0007669"/>
    <property type="project" value="UniProtKB-UniRule"/>
</dbReference>
<sequence>MRATPYRNTQRITIDPGEHYVSRKPEVISTLLGSCVAVCLYDSVNGVFGMNHFLLAYKQQAANTPIIQSDYGRYGIYSMELLINDMMKKGADRSQLKAKCFGGGNVLKLREDSWNRPTVGDVNVQFVREFLKNENIPIVSACLGGDYGRNVHFMGSDFSVYIKKIGHGLELAVVQDERRFWKKTLDETKRTTGDIDFW</sequence>
<dbReference type="EMBL" id="LUUK01000053">
    <property type="protein sequence ID" value="OAI23879.1"/>
    <property type="molecule type" value="Genomic_DNA"/>
</dbReference>
<protein>
    <recommendedName>
        <fullName evidence="3">Probable chemoreceptor glutamine deamidase CheD</fullName>
        <ecNumber evidence="3">3.5.1.44</ecNumber>
    </recommendedName>
</protein>
<evidence type="ECO:0000313" key="4">
    <source>
        <dbReference type="EMBL" id="OAI23879.1"/>
    </source>
</evidence>
<comment type="function">
    <text evidence="3">Probably deamidates glutamine residues to glutamate on methyl-accepting chemotaxis receptors (MCPs), playing an important role in chemotaxis.</text>
</comment>